<dbReference type="Pfam" id="PF19303">
    <property type="entry name" value="Anticodon_3"/>
    <property type="match status" value="1"/>
</dbReference>
<dbReference type="KEGG" id="ptw:TUM18999_47910"/>
<keyword evidence="9 16" id="KW-0547">Nucleotide-binding</keyword>
<dbReference type="InterPro" id="IPR014758">
    <property type="entry name" value="Met-tRNA_synth"/>
</dbReference>
<evidence type="ECO:0000256" key="16">
    <source>
        <dbReference type="HAMAP-Rule" id="MF_00098"/>
    </source>
</evidence>
<dbReference type="InterPro" id="IPR033911">
    <property type="entry name" value="MetRS_core"/>
</dbReference>
<dbReference type="EC" id="6.1.1.10" evidence="16"/>
<evidence type="ECO:0000313" key="19">
    <source>
        <dbReference type="EMBL" id="GJN50665.1"/>
    </source>
</evidence>
<evidence type="ECO:0000256" key="10">
    <source>
        <dbReference type="ARBA" id="ARBA00022833"/>
    </source>
</evidence>
<dbReference type="AlphaFoldDB" id="A0A6J4EAG8"/>
<keyword evidence="11 16" id="KW-0067">ATP-binding</keyword>
<evidence type="ECO:0000256" key="14">
    <source>
        <dbReference type="ARBA" id="ARBA00023146"/>
    </source>
</evidence>
<comment type="cofactor">
    <cofactor evidence="16">
        <name>Zn(2+)</name>
        <dbReference type="ChEBI" id="CHEBI:29105"/>
    </cofactor>
    <text evidence="16">Binds 1 zinc ion per subunit.</text>
</comment>
<dbReference type="PROSITE" id="PS00178">
    <property type="entry name" value="AA_TRNA_LIGASE_I"/>
    <property type="match status" value="1"/>
</dbReference>
<gene>
    <name evidence="16 18" type="primary">metG</name>
    <name evidence="18" type="ORF">TUM18999_47910</name>
    <name evidence="19" type="ORF">TUM20286_04170</name>
</gene>
<evidence type="ECO:0000256" key="4">
    <source>
        <dbReference type="ARBA" id="ARBA00011738"/>
    </source>
</evidence>
<feature type="binding site" evidence="16">
    <location>
        <position position="165"/>
    </location>
    <ligand>
        <name>Zn(2+)</name>
        <dbReference type="ChEBI" id="CHEBI:29105"/>
    </ligand>
</feature>
<comment type="catalytic activity">
    <reaction evidence="15 16">
        <text>tRNA(Met) + L-methionine + ATP = L-methionyl-tRNA(Met) + AMP + diphosphate</text>
        <dbReference type="Rhea" id="RHEA:13481"/>
        <dbReference type="Rhea" id="RHEA-COMP:9667"/>
        <dbReference type="Rhea" id="RHEA-COMP:9698"/>
        <dbReference type="ChEBI" id="CHEBI:30616"/>
        <dbReference type="ChEBI" id="CHEBI:33019"/>
        <dbReference type="ChEBI" id="CHEBI:57844"/>
        <dbReference type="ChEBI" id="CHEBI:78442"/>
        <dbReference type="ChEBI" id="CHEBI:78530"/>
        <dbReference type="ChEBI" id="CHEBI:456215"/>
        <dbReference type="EC" id="6.1.1.10"/>
    </reaction>
</comment>
<evidence type="ECO:0000256" key="1">
    <source>
        <dbReference type="ARBA" id="ARBA00003314"/>
    </source>
</evidence>
<dbReference type="SUPFAM" id="SSF57770">
    <property type="entry name" value="Methionyl-tRNA synthetase (MetRS), Zn-domain"/>
    <property type="match status" value="1"/>
</dbReference>
<comment type="subunit">
    <text evidence="4 16">Homodimer.</text>
</comment>
<dbReference type="Gene3D" id="3.40.50.620">
    <property type="entry name" value="HUPs"/>
    <property type="match status" value="1"/>
</dbReference>
<feature type="binding site" evidence="16">
    <location>
        <position position="181"/>
    </location>
    <ligand>
        <name>Zn(2+)</name>
        <dbReference type="ChEBI" id="CHEBI:29105"/>
    </ligand>
</feature>
<dbReference type="InterPro" id="IPR014729">
    <property type="entry name" value="Rossmann-like_a/b/a_fold"/>
</dbReference>
<dbReference type="InterPro" id="IPR004495">
    <property type="entry name" value="Met-tRNA-synth_bsu_C"/>
</dbReference>
<dbReference type="InterPro" id="IPR041872">
    <property type="entry name" value="Anticodon_Met"/>
</dbReference>
<keyword evidence="12 16" id="KW-0694">RNA-binding</keyword>
<dbReference type="PRINTS" id="PR01041">
    <property type="entry name" value="TRNASYNTHMET"/>
</dbReference>
<dbReference type="HAMAP" id="MF_00098">
    <property type="entry name" value="Met_tRNA_synth_type1"/>
    <property type="match status" value="1"/>
</dbReference>
<evidence type="ECO:0000259" key="17">
    <source>
        <dbReference type="PROSITE" id="PS50886"/>
    </source>
</evidence>
<dbReference type="PANTHER" id="PTHR45765">
    <property type="entry name" value="METHIONINE--TRNA LIGASE"/>
    <property type="match status" value="1"/>
</dbReference>
<sequence>MPRRAYIVTDFPVFPVQPITMTEARKILVTSALPYANGSIHLGHMVEYIQTDIWVRFQKMRGNQAIYVCADDAHGSAIMLRAEKEGITSEQLIDNVRAEHTTDFADFLVEFDNYHSTHSDENRVLSSSIYTKLRDAGHIATRPVTQYFDPDKQMFLADRFIKGTCPKCAAEDQYGDNCESCGATYSPTELKNPKSAISGATPVLKESLHYFFKLPDFDAMLKQWTRSGALQESVANKIAEWLDAGLQEWDISRDAPYFGFEIPDAPGKYFYVWLDAPIGYMASFQNLCARRPELDFDAFWGKDSSAELYHFIGKDIVNFHALFWPAMLEGAGYRKPTALNVHGYLTVNGQKMSKSRGTFIKARTYLDHLSPEYLRYYYAAKLGRGVDDLDLNLEDFVQKVNSDLVGKVVNIASRCAGFIHKGNAGRLVAANAAPELFAEFKAAAPSIAEAFENRDFARAMREIMALADRANAWIADKAPWALAKQEGKQDEVQAVCAAGVNLFRQLVIFLKPVLPNLSAAAEQFLNVAPLSWADHETLLADHQLNAFTPLMTRIEPAKIEAMVAASKEDLAAAAPAPAGNGELTKDPLAAEIGFDAFAAVDLRIALIEKAEFVEGADKLLRLSLDIGDQKRNVFSGIKSAYPDPSKLEGRLTLYVANLAARKMKFGVSEGMVLAAGPGGEEIYLLSPDSGAKPGQRVK</sequence>
<keyword evidence="14 16" id="KW-0030">Aminoacyl-tRNA synthetase</keyword>
<comment type="function">
    <text evidence="1 16">Is required not only for elongation of protein synthesis but also for the initiation of all mRNA translation through initiator tRNA(fMet) aminoacylation.</text>
</comment>
<accession>A0A6J4EAG8</accession>
<evidence type="ECO:0000313" key="20">
    <source>
        <dbReference type="Proteomes" id="UP000509383"/>
    </source>
</evidence>
<dbReference type="GO" id="GO:0046872">
    <property type="term" value="F:metal ion binding"/>
    <property type="evidence" value="ECO:0007669"/>
    <property type="project" value="UniProtKB-KW"/>
</dbReference>
<feature type="domain" description="TRNA-binding" evidence="17">
    <location>
        <begin position="596"/>
        <end position="698"/>
    </location>
</feature>
<dbReference type="FunFam" id="2.40.50.140:FF:000042">
    <property type="entry name" value="Methionine--tRNA ligase"/>
    <property type="match status" value="1"/>
</dbReference>
<dbReference type="Pfam" id="PF01588">
    <property type="entry name" value="tRNA_bind"/>
    <property type="match status" value="1"/>
</dbReference>
<keyword evidence="8 16" id="KW-0479">Metal-binding</keyword>
<evidence type="ECO:0000256" key="9">
    <source>
        <dbReference type="ARBA" id="ARBA00022741"/>
    </source>
</evidence>
<dbReference type="NCBIfam" id="NF001100">
    <property type="entry name" value="PRK00133.1"/>
    <property type="match status" value="1"/>
</dbReference>
<evidence type="ECO:0000256" key="15">
    <source>
        <dbReference type="ARBA" id="ARBA00047364"/>
    </source>
</evidence>
<dbReference type="CDD" id="cd07957">
    <property type="entry name" value="Anticodon_Ia_Met"/>
    <property type="match status" value="1"/>
</dbReference>
<dbReference type="EMBL" id="AP023189">
    <property type="protein sequence ID" value="BCG26600.1"/>
    <property type="molecule type" value="Genomic_DNA"/>
</dbReference>
<organism evidence="18 20">
    <name type="scientific">Pseudomonas tohonis</name>
    <dbReference type="NCBI Taxonomy" id="2725477"/>
    <lineage>
        <taxon>Bacteria</taxon>
        <taxon>Pseudomonadati</taxon>
        <taxon>Pseudomonadota</taxon>
        <taxon>Gammaproteobacteria</taxon>
        <taxon>Pseudomonadales</taxon>
        <taxon>Pseudomonadaceae</taxon>
        <taxon>Pseudomonas</taxon>
    </lineage>
</organism>
<dbReference type="GO" id="GO:0006431">
    <property type="term" value="P:methionyl-tRNA aminoacylation"/>
    <property type="evidence" value="ECO:0007669"/>
    <property type="project" value="UniProtKB-UniRule"/>
</dbReference>
<dbReference type="PROSITE" id="PS50886">
    <property type="entry name" value="TRBD"/>
    <property type="match status" value="1"/>
</dbReference>
<dbReference type="CDD" id="cd02800">
    <property type="entry name" value="tRNA_bind_EcMetRS_like"/>
    <property type="match status" value="1"/>
</dbReference>
<evidence type="ECO:0000256" key="11">
    <source>
        <dbReference type="ARBA" id="ARBA00022840"/>
    </source>
</evidence>
<feature type="binding site" evidence="16">
    <location>
        <position position="168"/>
    </location>
    <ligand>
        <name>Zn(2+)</name>
        <dbReference type="ChEBI" id="CHEBI:29105"/>
    </ligand>
</feature>
<dbReference type="Proteomes" id="UP000509383">
    <property type="component" value="Chromosome"/>
</dbReference>
<evidence type="ECO:0000256" key="7">
    <source>
        <dbReference type="ARBA" id="ARBA00022598"/>
    </source>
</evidence>
<evidence type="ECO:0000256" key="8">
    <source>
        <dbReference type="ARBA" id="ARBA00022723"/>
    </source>
</evidence>
<dbReference type="GO" id="GO:0005829">
    <property type="term" value="C:cytosol"/>
    <property type="evidence" value="ECO:0007669"/>
    <property type="project" value="TreeGrafter"/>
</dbReference>
<dbReference type="InterPro" id="IPR002547">
    <property type="entry name" value="tRNA-bd_dom"/>
</dbReference>
<feature type="short sequence motif" description="'HIGH' region" evidence="16">
    <location>
        <begin position="34"/>
        <end position="44"/>
    </location>
</feature>
<dbReference type="Pfam" id="PF09334">
    <property type="entry name" value="tRNA-synt_1g"/>
    <property type="match status" value="1"/>
</dbReference>
<evidence type="ECO:0000256" key="13">
    <source>
        <dbReference type="ARBA" id="ARBA00022917"/>
    </source>
</evidence>
<dbReference type="InterPro" id="IPR015413">
    <property type="entry name" value="Methionyl/Leucyl_tRNA_Synth"/>
</dbReference>
<keyword evidence="6 16" id="KW-0820">tRNA-binding</keyword>
<keyword evidence="7 16" id="KW-0436">Ligase</keyword>
<dbReference type="InterPro" id="IPR009080">
    <property type="entry name" value="tRNAsynth_Ia_anticodon-bd"/>
</dbReference>
<comment type="subcellular location">
    <subcellularLocation>
        <location evidence="2 16">Cytoplasm</location>
    </subcellularLocation>
</comment>
<feature type="binding site" evidence="16">
    <location>
        <position position="178"/>
    </location>
    <ligand>
        <name>Zn(2+)</name>
        <dbReference type="ChEBI" id="CHEBI:29105"/>
    </ligand>
</feature>
<dbReference type="FunFam" id="1.10.730.10:FF:000005">
    <property type="entry name" value="Methionine--tRNA ligase"/>
    <property type="match status" value="1"/>
</dbReference>
<keyword evidence="5 16" id="KW-0963">Cytoplasm</keyword>
<evidence type="ECO:0000313" key="21">
    <source>
        <dbReference type="Proteomes" id="UP001054892"/>
    </source>
</evidence>
<evidence type="ECO:0000256" key="5">
    <source>
        <dbReference type="ARBA" id="ARBA00022490"/>
    </source>
</evidence>
<reference evidence="18 20" key="1">
    <citation type="submission" date="2020-05" db="EMBL/GenBank/DDBJ databases">
        <title>Characterization of novel class B3 metallo-beta-lactamase from novel Pseudomonas species.</title>
        <authorList>
            <person name="Yamada K."/>
            <person name="Aoki K."/>
            <person name="Ishii Y."/>
        </authorList>
    </citation>
    <scope>NUCLEOTIDE SEQUENCE [LARGE SCALE GENOMIC DNA]</scope>
    <source>
        <strain evidence="18 20">TUM18999</strain>
        <strain evidence="19 21">TUM20286</strain>
    </source>
</reference>
<proteinExistence type="inferred from homology"/>
<feature type="short sequence motif" description="'KMSKS' region" evidence="16">
    <location>
        <begin position="351"/>
        <end position="355"/>
    </location>
</feature>
<dbReference type="FunFam" id="2.20.28.20:FF:000001">
    <property type="entry name" value="Methionine--tRNA ligase"/>
    <property type="match status" value="1"/>
</dbReference>
<dbReference type="GO" id="GO:0004825">
    <property type="term" value="F:methionine-tRNA ligase activity"/>
    <property type="evidence" value="ECO:0007669"/>
    <property type="project" value="UniProtKB-UniRule"/>
</dbReference>
<name>A0A6J4EAG8_9PSED</name>
<dbReference type="NCBIfam" id="TIGR00398">
    <property type="entry name" value="metG"/>
    <property type="match status" value="1"/>
</dbReference>
<keyword evidence="13 16" id="KW-0648">Protein biosynthesis</keyword>
<protein>
    <recommendedName>
        <fullName evidence="16">Methionine--tRNA ligase</fullName>
        <ecNumber evidence="16">6.1.1.10</ecNumber>
    </recommendedName>
    <alternativeName>
        <fullName evidence="16">Methionyl-tRNA synthetase</fullName>
        <shortName evidence="16">MetRS</shortName>
    </alternativeName>
</protein>
<dbReference type="InterPro" id="IPR023458">
    <property type="entry name" value="Met-tRNA_ligase_1"/>
</dbReference>
<evidence type="ECO:0000313" key="18">
    <source>
        <dbReference type="EMBL" id="BCG26600.1"/>
    </source>
</evidence>
<dbReference type="NCBIfam" id="TIGR00399">
    <property type="entry name" value="metG_C_term"/>
    <property type="match status" value="1"/>
</dbReference>
<dbReference type="EMBL" id="BQKM01000001">
    <property type="protein sequence ID" value="GJN50665.1"/>
    <property type="molecule type" value="Genomic_DNA"/>
</dbReference>
<dbReference type="SUPFAM" id="SSF52374">
    <property type="entry name" value="Nucleotidylyl transferase"/>
    <property type="match status" value="1"/>
</dbReference>
<dbReference type="SUPFAM" id="SSF50249">
    <property type="entry name" value="Nucleic acid-binding proteins"/>
    <property type="match status" value="1"/>
</dbReference>
<dbReference type="InterPro" id="IPR012340">
    <property type="entry name" value="NA-bd_OB-fold"/>
</dbReference>
<dbReference type="GO" id="GO:0000049">
    <property type="term" value="F:tRNA binding"/>
    <property type="evidence" value="ECO:0007669"/>
    <property type="project" value="UniProtKB-UniRule"/>
</dbReference>
<dbReference type="SUPFAM" id="SSF47323">
    <property type="entry name" value="Anticodon-binding domain of a subclass of class I aminoacyl-tRNA synthetases"/>
    <property type="match status" value="1"/>
</dbReference>
<evidence type="ECO:0000256" key="12">
    <source>
        <dbReference type="ARBA" id="ARBA00022884"/>
    </source>
</evidence>
<dbReference type="Proteomes" id="UP001054892">
    <property type="component" value="Unassembled WGS sequence"/>
</dbReference>
<dbReference type="InterPro" id="IPR001412">
    <property type="entry name" value="aa-tRNA-synth_I_CS"/>
</dbReference>
<dbReference type="Gene3D" id="2.20.28.20">
    <property type="entry name" value="Methionyl-tRNA synthetase, Zn-domain"/>
    <property type="match status" value="1"/>
</dbReference>
<dbReference type="Gene3D" id="2.40.50.140">
    <property type="entry name" value="Nucleic acid-binding proteins"/>
    <property type="match status" value="1"/>
</dbReference>
<keyword evidence="10 16" id="KW-0862">Zinc</keyword>
<comment type="similarity">
    <text evidence="3 16">Belongs to the class-I aminoacyl-tRNA synthetase family. MetG type 1 subfamily.</text>
</comment>
<evidence type="ECO:0000256" key="6">
    <source>
        <dbReference type="ARBA" id="ARBA00022555"/>
    </source>
</evidence>
<evidence type="ECO:0000256" key="2">
    <source>
        <dbReference type="ARBA" id="ARBA00004496"/>
    </source>
</evidence>
<feature type="binding site" evidence="16">
    <location>
        <position position="354"/>
    </location>
    <ligand>
        <name>ATP</name>
        <dbReference type="ChEBI" id="CHEBI:30616"/>
    </ligand>
</feature>
<keyword evidence="21" id="KW-1185">Reference proteome</keyword>
<dbReference type="Gene3D" id="1.10.730.10">
    <property type="entry name" value="Isoleucyl-tRNA Synthetase, Domain 1"/>
    <property type="match status" value="1"/>
</dbReference>
<dbReference type="CDD" id="cd00814">
    <property type="entry name" value="MetRS_core"/>
    <property type="match status" value="1"/>
</dbReference>
<dbReference type="PANTHER" id="PTHR45765:SF1">
    <property type="entry name" value="METHIONINE--TRNA LIGASE, CYTOPLASMIC"/>
    <property type="match status" value="1"/>
</dbReference>
<dbReference type="InterPro" id="IPR029038">
    <property type="entry name" value="MetRS_Zn"/>
</dbReference>
<dbReference type="GO" id="GO:0005524">
    <property type="term" value="F:ATP binding"/>
    <property type="evidence" value="ECO:0007669"/>
    <property type="project" value="UniProtKB-UniRule"/>
</dbReference>
<evidence type="ECO:0000256" key="3">
    <source>
        <dbReference type="ARBA" id="ARBA00008258"/>
    </source>
</evidence>